<organism evidence="1 2">
    <name type="scientific">Thalictrum thalictroides</name>
    <name type="common">Rue-anemone</name>
    <name type="synonym">Anemone thalictroides</name>
    <dbReference type="NCBI Taxonomy" id="46969"/>
    <lineage>
        <taxon>Eukaryota</taxon>
        <taxon>Viridiplantae</taxon>
        <taxon>Streptophyta</taxon>
        <taxon>Embryophyta</taxon>
        <taxon>Tracheophyta</taxon>
        <taxon>Spermatophyta</taxon>
        <taxon>Magnoliopsida</taxon>
        <taxon>Ranunculales</taxon>
        <taxon>Ranunculaceae</taxon>
        <taxon>Thalictroideae</taxon>
        <taxon>Thalictrum</taxon>
    </lineage>
</organism>
<sequence length="70" mass="7737">MGFFAQDEDKLCKIFVSDHLTPDNMEFQCGDVPYCLSSGGSVKIQEDTMVRVKIVEAKVDATEIFCIGEG</sequence>
<evidence type="ECO:0000313" key="1">
    <source>
        <dbReference type="EMBL" id="KAF5189782.1"/>
    </source>
</evidence>
<keyword evidence="2" id="KW-1185">Reference proteome</keyword>
<proteinExistence type="predicted"/>
<accession>A0A7J6VZI6</accession>
<protein>
    <submittedName>
        <fullName evidence="1">Dna-directed rna polymerase ii subunit rpb7</fullName>
    </submittedName>
</protein>
<reference evidence="1 2" key="1">
    <citation type="submission" date="2020-06" db="EMBL/GenBank/DDBJ databases">
        <title>Transcriptomic and genomic resources for Thalictrum thalictroides and T. hernandezii: Facilitating candidate gene discovery in an emerging model plant lineage.</title>
        <authorList>
            <person name="Arias T."/>
            <person name="Riano-Pachon D.M."/>
            <person name="Di Stilio V.S."/>
        </authorList>
    </citation>
    <scope>NUCLEOTIDE SEQUENCE [LARGE SCALE GENOMIC DNA]</scope>
    <source>
        <strain evidence="2">cv. WT478/WT964</strain>
        <tissue evidence="1">Leaves</tissue>
    </source>
</reference>
<keyword evidence="1" id="KW-0804">Transcription</keyword>
<dbReference type="OrthoDB" id="1162399at2759"/>
<evidence type="ECO:0000313" key="2">
    <source>
        <dbReference type="Proteomes" id="UP000554482"/>
    </source>
</evidence>
<keyword evidence="1" id="KW-0240">DNA-directed RNA polymerase</keyword>
<dbReference type="Gene3D" id="2.40.50.140">
    <property type="entry name" value="Nucleic acid-binding proteins"/>
    <property type="match status" value="1"/>
</dbReference>
<name>A0A7J6VZI6_THATH</name>
<dbReference type="Proteomes" id="UP000554482">
    <property type="component" value="Unassembled WGS sequence"/>
</dbReference>
<dbReference type="EMBL" id="JABWDY010025017">
    <property type="protein sequence ID" value="KAF5189782.1"/>
    <property type="molecule type" value="Genomic_DNA"/>
</dbReference>
<dbReference type="InterPro" id="IPR012340">
    <property type="entry name" value="NA-bd_OB-fold"/>
</dbReference>
<dbReference type="GO" id="GO:0000428">
    <property type="term" value="C:DNA-directed RNA polymerase complex"/>
    <property type="evidence" value="ECO:0007669"/>
    <property type="project" value="UniProtKB-KW"/>
</dbReference>
<comment type="caution">
    <text evidence="1">The sequence shown here is derived from an EMBL/GenBank/DDBJ whole genome shotgun (WGS) entry which is preliminary data.</text>
</comment>
<dbReference type="AlphaFoldDB" id="A0A7J6VZI6"/>
<gene>
    <name evidence="1" type="ORF">FRX31_020630</name>
</gene>